<evidence type="ECO:0000256" key="1">
    <source>
        <dbReference type="ARBA" id="ARBA00004202"/>
    </source>
</evidence>
<dbReference type="FunFam" id="3.40.50.300:FF:000127">
    <property type="entry name" value="Ribose import ATP-binding protein RbsA"/>
    <property type="match status" value="1"/>
</dbReference>
<evidence type="ECO:0000256" key="5">
    <source>
        <dbReference type="ARBA" id="ARBA00022737"/>
    </source>
</evidence>
<keyword evidence="7 11" id="KW-0067">ATP-binding</keyword>
<dbReference type="GO" id="GO:0016887">
    <property type="term" value="F:ATP hydrolysis activity"/>
    <property type="evidence" value="ECO:0007669"/>
    <property type="project" value="InterPro"/>
</dbReference>
<keyword evidence="12" id="KW-1185">Reference proteome</keyword>
<sequence>MDQVLEDSPLLEVRGISKRFGATQALSDVSFDLRPGEVHALMGENGAGKSTLMKIIAGTYSPDSGSIHMMGNQIVMASPRDAMTAKVGIIHQELNTFPEMSVAENLAVGNEPTTSFMLNRRKMISDAREKLERVGAVNIDPRTPIGRLSVGMQQMVEIARAVAEDVKVLVLDEPTAALSMSESKQLFGLIHQMRDRGMGLIYISHRMEEVWELADRVTVFRDGKLVGTKDMRAAGRDAVSPNDIVRMMVGRDVDDLYGREERELDKVRLEVRDLTDGGAIGPVSFDVRAGEIVTMVGLIGAGRTEVGRLLYGADKVAAGTISLDGRQIRVRNPGDAVAKGIGMLPESRKDQALFLEMSVRDNTAMSTLGAFSTFGVLNFRRMKSKVDEIFTSLRVRAASQSIESRSLSGGNQQKLVLGRLMLEKPALMILDEPTRGVDIGAKSEIYRIIKEIAATGTAVLVISSDLPEALGISDRLLVMREGRIVAEMDAQSATEEVVMEHATGVYADQNPRMTHEQP</sequence>
<keyword evidence="3" id="KW-1003">Cell membrane</keyword>
<dbReference type="InterPro" id="IPR003593">
    <property type="entry name" value="AAA+_ATPase"/>
</dbReference>
<evidence type="ECO:0000259" key="10">
    <source>
        <dbReference type="PROSITE" id="PS50893"/>
    </source>
</evidence>
<dbReference type="RefSeq" id="WP_121901330.1">
    <property type="nucleotide sequence ID" value="NZ_REFW01000002.1"/>
</dbReference>
<dbReference type="Proteomes" id="UP000275256">
    <property type="component" value="Unassembled WGS sequence"/>
</dbReference>
<evidence type="ECO:0000256" key="3">
    <source>
        <dbReference type="ARBA" id="ARBA00022475"/>
    </source>
</evidence>
<proteinExistence type="predicted"/>
<evidence type="ECO:0000313" key="11">
    <source>
        <dbReference type="EMBL" id="RMB59850.1"/>
    </source>
</evidence>
<evidence type="ECO:0000256" key="2">
    <source>
        <dbReference type="ARBA" id="ARBA00022448"/>
    </source>
</evidence>
<dbReference type="CDD" id="cd03215">
    <property type="entry name" value="ABC_Carb_Monos_II"/>
    <property type="match status" value="1"/>
</dbReference>
<dbReference type="PANTHER" id="PTHR43790">
    <property type="entry name" value="CARBOHYDRATE TRANSPORT ATP-BINDING PROTEIN MG119-RELATED"/>
    <property type="match status" value="1"/>
</dbReference>
<dbReference type="SMART" id="SM00382">
    <property type="entry name" value="AAA"/>
    <property type="match status" value="2"/>
</dbReference>
<dbReference type="GO" id="GO:0005886">
    <property type="term" value="C:plasma membrane"/>
    <property type="evidence" value="ECO:0007669"/>
    <property type="project" value="UniProtKB-SubCell"/>
</dbReference>
<evidence type="ECO:0000256" key="4">
    <source>
        <dbReference type="ARBA" id="ARBA00022597"/>
    </source>
</evidence>
<dbReference type="Pfam" id="PF00005">
    <property type="entry name" value="ABC_tran"/>
    <property type="match status" value="2"/>
</dbReference>
<dbReference type="CDD" id="cd03216">
    <property type="entry name" value="ABC_Carb_Monos_I"/>
    <property type="match status" value="1"/>
</dbReference>
<evidence type="ECO:0000256" key="7">
    <source>
        <dbReference type="ARBA" id="ARBA00022840"/>
    </source>
</evidence>
<keyword evidence="9" id="KW-0472">Membrane</keyword>
<gene>
    <name evidence="11" type="ORF">EAX62_08900</name>
</gene>
<keyword evidence="4" id="KW-0762">Sugar transport</keyword>
<evidence type="ECO:0000256" key="6">
    <source>
        <dbReference type="ARBA" id="ARBA00022741"/>
    </source>
</evidence>
<evidence type="ECO:0000313" key="12">
    <source>
        <dbReference type="Proteomes" id="UP000275256"/>
    </source>
</evidence>
<dbReference type="EMBL" id="REFW01000002">
    <property type="protein sequence ID" value="RMB59850.1"/>
    <property type="molecule type" value="Genomic_DNA"/>
</dbReference>
<dbReference type="PROSITE" id="PS50893">
    <property type="entry name" value="ABC_TRANSPORTER_2"/>
    <property type="match status" value="2"/>
</dbReference>
<dbReference type="SUPFAM" id="SSF52540">
    <property type="entry name" value="P-loop containing nucleoside triphosphate hydrolases"/>
    <property type="match status" value="2"/>
</dbReference>
<comment type="caution">
    <text evidence="11">The sequence shown here is derived from an EMBL/GenBank/DDBJ whole genome shotgun (WGS) entry which is preliminary data.</text>
</comment>
<dbReference type="AlphaFoldDB" id="A0A3M0G4C0"/>
<evidence type="ECO:0000256" key="9">
    <source>
        <dbReference type="ARBA" id="ARBA00023136"/>
    </source>
</evidence>
<keyword evidence="6" id="KW-0547">Nucleotide-binding</keyword>
<keyword evidence="8" id="KW-1278">Translocase</keyword>
<reference evidence="11 12" key="1">
    <citation type="submission" date="2018-10" db="EMBL/GenBank/DDBJ databases">
        <title>Tessaracoccus antarcticuss sp. nov., isolated from sediment.</title>
        <authorList>
            <person name="Zhou L.Y."/>
            <person name="Du Z.J."/>
        </authorList>
    </citation>
    <scope>NUCLEOTIDE SEQUENCE [LARGE SCALE GENOMIC DNA]</scope>
    <source>
        <strain evidence="11 12">JDX10</strain>
    </source>
</reference>
<dbReference type="GO" id="GO:0005524">
    <property type="term" value="F:ATP binding"/>
    <property type="evidence" value="ECO:0007669"/>
    <property type="project" value="UniProtKB-KW"/>
</dbReference>
<comment type="subcellular location">
    <subcellularLocation>
        <location evidence="1">Cell membrane</location>
        <topology evidence="1">Peripheral membrane protein</topology>
    </subcellularLocation>
</comment>
<dbReference type="InterPro" id="IPR050107">
    <property type="entry name" value="ABC_carbohydrate_import_ATPase"/>
</dbReference>
<protein>
    <submittedName>
        <fullName evidence="11">Sugar ABC transporter ATP-binding protein</fullName>
    </submittedName>
</protein>
<dbReference type="InterPro" id="IPR003439">
    <property type="entry name" value="ABC_transporter-like_ATP-bd"/>
</dbReference>
<feature type="domain" description="ABC transporter" evidence="10">
    <location>
        <begin position="261"/>
        <end position="506"/>
    </location>
</feature>
<organism evidence="11 12">
    <name type="scientific">Tessaracoccus antarcticus</name>
    <dbReference type="NCBI Taxonomy" id="2479848"/>
    <lineage>
        <taxon>Bacteria</taxon>
        <taxon>Bacillati</taxon>
        <taxon>Actinomycetota</taxon>
        <taxon>Actinomycetes</taxon>
        <taxon>Propionibacteriales</taxon>
        <taxon>Propionibacteriaceae</taxon>
        <taxon>Tessaracoccus</taxon>
    </lineage>
</organism>
<dbReference type="PROSITE" id="PS00211">
    <property type="entry name" value="ABC_TRANSPORTER_1"/>
    <property type="match status" value="2"/>
</dbReference>
<name>A0A3M0G4C0_9ACTN</name>
<dbReference type="InterPro" id="IPR017871">
    <property type="entry name" value="ABC_transporter-like_CS"/>
</dbReference>
<feature type="domain" description="ABC transporter" evidence="10">
    <location>
        <begin position="11"/>
        <end position="247"/>
    </location>
</feature>
<accession>A0A3M0G4C0</accession>
<dbReference type="InterPro" id="IPR027417">
    <property type="entry name" value="P-loop_NTPase"/>
</dbReference>
<dbReference type="OrthoDB" id="3648693at2"/>
<dbReference type="Gene3D" id="3.40.50.300">
    <property type="entry name" value="P-loop containing nucleotide triphosphate hydrolases"/>
    <property type="match status" value="2"/>
</dbReference>
<keyword evidence="5" id="KW-0677">Repeat</keyword>
<evidence type="ECO:0000256" key="8">
    <source>
        <dbReference type="ARBA" id="ARBA00022967"/>
    </source>
</evidence>
<dbReference type="PANTHER" id="PTHR43790:SF3">
    <property type="entry name" value="D-ALLOSE IMPORT ATP-BINDING PROTEIN ALSA-RELATED"/>
    <property type="match status" value="1"/>
</dbReference>
<keyword evidence="2" id="KW-0813">Transport</keyword>